<feature type="compositionally biased region" description="Polar residues" evidence="1">
    <location>
        <begin position="104"/>
        <end position="114"/>
    </location>
</feature>
<evidence type="ECO:0000313" key="2">
    <source>
        <dbReference type="EMBL" id="KAG0257062.1"/>
    </source>
</evidence>
<dbReference type="Proteomes" id="UP001194580">
    <property type="component" value="Unassembled WGS sequence"/>
</dbReference>
<keyword evidence="3" id="KW-1185">Reference proteome</keyword>
<organism evidence="2 3">
    <name type="scientific">Linnemannia exigua</name>
    <dbReference type="NCBI Taxonomy" id="604196"/>
    <lineage>
        <taxon>Eukaryota</taxon>
        <taxon>Fungi</taxon>
        <taxon>Fungi incertae sedis</taxon>
        <taxon>Mucoromycota</taxon>
        <taxon>Mortierellomycotina</taxon>
        <taxon>Mortierellomycetes</taxon>
        <taxon>Mortierellales</taxon>
        <taxon>Mortierellaceae</taxon>
        <taxon>Linnemannia</taxon>
    </lineage>
</organism>
<protein>
    <submittedName>
        <fullName evidence="2">Uncharacterized protein</fullName>
    </submittedName>
</protein>
<evidence type="ECO:0000256" key="1">
    <source>
        <dbReference type="SAM" id="MobiDB-lite"/>
    </source>
</evidence>
<sequence length="223" mass="23115">MSTSPKSVSQPSSPTYGTQETTTTPIPPTTTAQIAEGGTSASPVEQRVGGGPSAPSTPAASQSIIPEEFLTPPSQMLPSAPSRPPPIRQSPRRGILGVLERESGSASVSPSVAQDATAHPLGLGTFELSPFALQQLANIPPHDPTVTSSWWEEGESSGGAISSSLTPFKKGALHQLLQGKSSKPKLKHTSMAPKPCQEPAVKEADRAMEMKPMGGPVRHTSLG</sequence>
<comment type="caution">
    <text evidence="2">The sequence shown here is derived from an EMBL/GenBank/DDBJ whole genome shotgun (WGS) entry which is preliminary data.</text>
</comment>
<feature type="region of interest" description="Disordered" evidence="1">
    <location>
        <begin position="176"/>
        <end position="204"/>
    </location>
</feature>
<evidence type="ECO:0000313" key="3">
    <source>
        <dbReference type="Proteomes" id="UP001194580"/>
    </source>
</evidence>
<proteinExistence type="predicted"/>
<feature type="region of interest" description="Disordered" evidence="1">
    <location>
        <begin position="1"/>
        <end position="115"/>
    </location>
</feature>
<name>A0AAD4D2D4_9FUNG</name>
<feature type="compositionally biased region" description="Low complexity" evidence="1">
    <location>
        <begin position="1"/>
        <end position="36"/>
    </location>
</feature>
<reference evidence="2" key="1">
    <citation type="journal article" date="2020" name="Fungal Divers.">
        <title>Resolving the Mortierellaceae phylogeny through synthesis of multi-gene phylogenetics and phylogenomics.</title>
        <authorList>
            <person name="Vandepol N."/>
            <person name="Liber J."/>
            <person name="Desiro A."/>
            <person name="Na H."/>
            <person name="Kennedy M."/>
            <person name="Barry K."/>
            <person name="Grigoriev I.V."/>
            <person name="Miller A.N."/>
            <person name="O'Donnell K."/>
            <person name="Stajich J.E."/>
            <person name="Bonito G."/>
        </authorList>
    </citation>
    <scope>NUCLEOTIDE SEQUENCE</scope>
    <source>
        <strain evidence="2">NRRL 28262</strain>
    </source>
</reference>
<accession>A0AAD4D2D4</accession>
<gene>
    <name evidence="2" type="ORF">BGZ95_005332</name>
</gene>
<feature type="non-terminal residue" evidence="2">
    <location>
        <position position="223"/>
    </location>
</feature>
<dbReference type="EMBL" id="JAAAIL010002467">
    <property type="protein sequence ID" value="KAG0257062.1"/>
    <property type="molecule type" value="Genomic_DNA"/>
</dbReference>
<dbReference type="AlphaFoldDB" id="A0AAD4D2D4"/>